<evidence type="ECO:0000256" key="1">
    <source>
        <dbReference type="SAM" id="MobiDB-lite"/>
    </source>
</evidence>
<feature type="region of interest" description="Disordered" evidence="1">
    <location>
        <begin position="1"/>
        <end position="95"/>
    </location>
</feature>
<feature type="compositionally biased region" description="Basic and acidic residues" evidence="1">
    <location>
        <begin position="1"/>
        <end position="10"/>
    </location>
</feature>
<protein>
    <submittedName>
        <fullName evidence="2">Uncharacterized protein</fullName>
    </submittedName>
</protein>
<evidence type="ECO:0000313" key="2">
    <source>
        <dbReference type="EMBL" id="KZP31961.1"/>
    </source>
</evidence>
<sequence length="169" mass="17459">MACGERDHEALVGSAGSRASDSCCGPGPPRGAKTSLTAYATSTQTRPSTGSADHQLIVPGPAGLRRTLTERKGRRDGREERQGGNRDGLDRREKTRYGLLGMKEGYQAVAGEQDGGGAPGAALAVVEGVLGRGVVAVGSVDLGDDPRGAEQRAAVRARREGVLDVPLQV</sequence>
<evidence type="ECO:0000313" key="3">
    <source>
        <dbReference type="Proteomes" id="UP000076532"/>
    </source>
</evidence>
<feature type="compositionally biased region" description="Basic and acidic residues" evidence="1">
    <location>
        <begin position="67"/>
        <end position="95"/>
    </location>
</feature>
<dbReference type="Proteomes" id="UP000076532">
    <property type="component" value="Unassembled WGS sequence"/>
</dbReference>
<proteinExistence type="predicted"/>
<gene>
    <name evidence="2" type="ORF">FIBSPDRAFT_882837</name>
</gene>
<reference evidence="2 3" key="1">
    <citation type="journal article" date="2016" name="Mol. Biol. Evol.">
        <title>Comparative Genomics of Early-Diverging Mushroom-Forming Fungi Provides Insights into the Origins of Lignocellulose Decay Capabilities.</title>
        <authorList>
            <person name="Nagy L.G."/>
            <person name="Riley R."/>
            <person name="Tritt A."/>
            <person name="Adam C."/>
            <person name="Daum C."/>
            <person name="Floudas D."/>
            <person name="Sun H."/>
            <person name="Yadav J.S."/>
            <person name="Pangilinan J."/>
            <person name="Larsson K.H."/>
            <person name="Matsuura K."/>
            <person name="Barry K."/>
            <person name="Labutti K."/>
            <person name="Kuo R."/>
            <person name="Ohm R.A."/>
            <person name="Bhattacharya S.S."/>
            <person name="Shirouzu T."/>
            <person name="Yoshinaga Y."/>
            <person name="Martin F.M."/>
            <person name="Grigoriev I.V."/>
            <person name="Hibbett D.S."/>
        </authorList>
    </citation>
    <scope>NUCLEOTIDE SEQUENCE [LARGE SCALE GENOMIC DNA]</scope>
    <source>
        <strain evidence="2 3">CBS 109695</strain>
    </source>
</reference>
<organism evidence="2 3">
    <name type="scientific">Athelia psychrophila</name>
    <dbReference type="NCBI Taxonomy" id="1759441"/>
    <lineage>
        <taxon>Eukaryota</taxon>
        <taxon>Fungi</taxon>
        <taxon>Dikarya</taxon>
        <taxon>Basidiomycota</taxon>
        <taxon>Agaricomycotina</taxon>
        <taxon>Agaricomycetes</taxon>
        <taxon>Agaricomycetidae</taxon>
        <taxon>Atheliales</taxon>
        <taxon>Atheliaceae</taxon>
        <taxon>Athelia</taxon>
    </lineage>
</organism>
<dbReference type="EMBL" id="KV417487">
    <property type="protein sequence ID" value="KZP31961.1"/>
    <property type="molecule type" value="Genomic_DNA"/>
</dbReference>
<feature type="compositionally biased region" description="Polar residues" evidence="1">
    <location>
        <begin position="34"/>
        <end position="52"/>
    </location>
</feature>
<dbReference type="AlphaFoldDB" id="A0A166URY3"/>
<keyword evidence="3" id="KW-1185">Reference proteome</keyword>
<name>A0A166URY3_9AGAM</name>
<accession>A0A166URY3</accession>